<feature type="domain" description="Thioredoxin" evidence="6">
    <location>
        <begin position="261"/>
        <end position="406"/>
    </location>
</feature>
<dbReference type="EMBL" id="DVLY01000007">
    <property type="protein sequence ID" value="HIT97280.1"/>
    <property type="molecule type" value="Genomic_DNA"/>
</dbReference>
<protein>
    <submittedName>
        <fullName evidence="7">TlpA family protein disulfide reductase</fullName>
    </submittedName>
</protein>
<evidence type="ECO:0000259" key="6">
    <source>
        <dbReference type="PROSITE" id="PS51352"/>
    </source>
</evidence>
<accession>A0A9D1KTS4</accession>
<dbReference type="InterPro" id="IPR000866">
    <property type="entry name" value="AhpC/TSA"/>
</dbReference>
<dbReference type="GO" id="GO:0017004">
    <property type="term" value="P:cytochrome complex assembly"/>
    <property type="evidence" value="ECO:0007669"/>
    <property type="project" value="UniProtKB-KW"/>
</dbReference>
<reference evidence="7" key="1">
    <citation type="submission" date="2020-10" db="EMBL/GenBank/DDBJ databases">
        <authorList>
            <person name="Gilroy R."/>
        </authorList>
    </citation>
    <scope>NUCLEOTIDE SEQUENCE</scope>
    <source>
        <strain evidence="7">1383</strain>
    </source>
</reference>
<keyword evidence="5" id="KW-0732">Signal</keyword>
<dbReference type="GO" id="GO:0030313">
    <property type="term" value="C:cell envelope"/>
    <property type="evidence" value="ECO:0007669"/>
    <property type="project" value="UniProtKB-SubCell"/>
</dbReference>
<reference evidence="7" key="2">
    <citation type="journal article" date="2021" name="PeerJ">
        <title>Extensive microbial diversity within the chicken gut microbiome revealed by metagenomics and culture.</title>
        <authorList>
            <person name="Gilroy R."/>
            <person name="Ravi A."/>
            <person name="Getino M."/>
            <person name="Pursley I."/>
            <person name="Horton D.L."/>
            <person name="Alikhan N.F."/>
            <person name="Baker D."/>
            <person name="Gharbi K."/>
            <person name="Hall N."/>
            <person name="Watson M."/>
            <person name="Adriaenssens E.M."/>
            <person name="Foster-Nyarko E."/>
            <person name="Jarju S."/>
            <person name="Secka A."/>
            <person name="Antonio M."/>
            <person name="Oren A."/>
            <person name="Chaudhuri R.R."/>
            <person name="La Ragione R."/>
            <person name="Hildebrand F."/>
            <person name="Pallen M.J."/>
        </authorList>
    </citation>
    <scope>NUCLEOTIDE SEQUENCE</scope>
    <source>
        <strain evidence="7">1383</strain>
    </source>
</reference>
<dbReference type="Pfam" id="PF00578">
    <property type="entry name" value="AhpC-TSA"/>
    <property type="match status" value="1"/>
</dbReference>
<evidence type="ECO:0000256" key="2">
    <source>
        <dbReference type="ARBA" id="ARBA00022748"/>
    </source>
</evidence>
<evidence type="ECO:0000256" key="3">
    <source>
        <dbReference type="ARBA" id="ARBA00023157"/>
    </source>
</evidence>
<proteinExistence type="predicted"/>
<dbReference type="InterPro" id="IPR036249">
    <property type="entry name" value="Thioredoxin-like_sf"/>
</dbReference>
<evidence type="ECO:0000256" key="1">
    <source>
        <dbReference type="ARBA" id="ARBA00004196"/>
    </source>
</evidence>
<evidence type="ECO:0000313" key="8">
    <source>
        <dbReference type="Proteomes" id="UP000824161"/>
    </source>
</evidence>
<keyword evidence="2" id="KW-0201">Cytochrome c-type biogenesis</keyword>
<dbReference type="SUPFAM" id="SSF52833">
    <property type="entry name" value="Thioredoxin-like"/>
    <property type="match status" value="1"/>
</dbReference>
<dbReference type="GO" id="GO:0016209">
    <property type="term" value="F:antioxidant activity"/>
    <property type="evidence" value="ECO:0007669"/>
    <property type="project" value="InterPro"/>
</dbReference>
<feature type="chain" id="PRO_5039611676" evidence="5">
    <location>
        <begin position="25"/>
        <end position="408"/>
    </location>
</feature>
<sequence length="408" mass="46266">MKHSRRLLLLPVLLAFSLSAVAQAADPIELHIQLKGLQKGDRLYLAFPDDNRTDTLVATRKHRADLTLTVPKTQEGFLYYLPKGKTREDLLQSEVRSLCLQPGDRLTVKGHLSALGKAKVGGDLYEGHPYRDYFRALDTIFAEACVYSDSLHTLLKEVQALPESTQGSLADSLRGEIRRLNDQSWAVAERSYRTMENFVRHYPQDPFSAYVLTCIRGSKFEKTRQELFDLLSPEAKDTPAGREMEEYFATNRAWKQADSLITEGAQAPEFTLTGIDGQKVSLSDFRGKYLVLDFWGSWCGACREANPYLRALYERYKDRPDFAMLSLALDRDDAAWREAVRTDSLCWPQVNMCEEPAGPTSVNVRYGVSLYPTQMLISPDGQILVRQNGFRPDHDAIAARLEELFEQP</sequence>
<dbReference type="InterPro" id="IPR013766">
    <property type="entry name" value="Thioredoxin_domain"/>
</dbReference>
<name>A0A9D1KTS4_9FLAO</name>
<dbReference type="InterPro" id="IPR050553">
    <property type="entry name" value="Thioredoxin_ResA/DsbE_sf"/>
</dbReference>
<evidence type="ECO:0000256" key="5">
    <source>
        <dbReference type="SAM" id="SignalP"/>
    </source>
</evidence>
<feature type="signal peptide" evidence="5">
    <location>
        <begin position="1"/>
        <end position="24"/>
    </location>
</feature>
<dbReference type="PANTHER" id="PTHR42852">
    <property type="entry name" value="THIOL:DISULFIDE INTERCHANGE PROTEIN DSBE"/>
    <property type="match status" value="1"/>
</dbReference>
<evidence type="ECO:0000256" key="4">
    <source>
        <dbReference type="ARBA" id="ARBA00023284"/>
    </source>
</evidence>
<keyword evidence="3" id="KW-1015">Disulfide bond</keyword>
<dbReference type="GO" id="GO:0016491">
    <property type="term" value="F:oxidoreductase activity"/>
    <property type="evidence" value="ECO:0007669"/>
    <property type="project" value="InterPro"/>
</dbReference>
<evidence type="ECO:0000313" key="7">
    <source>
        <dbReference type="EMBL" id="HIT97280.1"/>
    </source>
</evidence>
<dbReference type="CDD" id="cd02966">
    <property type="entry name" value="TlpA_like_family"/>
    <property type="match status" value="1"/>
</dbReference>
<comment type="subcellular location">
    <subcellularLocation>
        <location evidence="1">Cell envelope</location>
    </subcellularLocation>
</comment>
<comment type="caution">
    <text evidence="7">The sequence shown here is derived from an EMBL/GenBank/DDBJ whole genome shotgun (WGS) entry which is preliminary data.</text>
</comment>
<dbReference type="PROSITE" id="PS51352">
    <property type="entry name" value="THIOREDOXIN_2"/>
    <property type="match status" value="1"/>
</dbReference>
<dbReference type="Gene3D" id="3.40.30.10">
    <property type="entry name" value="Glutaredoxin"/>
    <property type="match status" value="1"/>
</dbReference>
<gene>
    <name evidence="7" type="ORF">IAC44_00405</name>
</gene>
<organism evidence="7 8">
    <name type="scientific">Candidatus Merdimorpha stercoravium</name>
    <dbReference type="NCBI Taxonomy" id="2840863"/>
    <lineage>
        <taxon>Bacteria</taxon>
        <taxon>Pseudomonadati</taxon>
        <taxon>Bacteroidota</taxon>
        <taxon>Flavobacteriia</taxon>
        <taxon>Flavobacteriales</taxon>
        <taxon>Candidatus Merdimorpha</taxon>
    </lineage>
</organism>
<dbReference type="PANTHER" id="PTHR42852:SF6">
    <property type="entry name" value="THIOL:DISULFIDE INTERCHANGE PROTEIN DSBE"/>
    <property type="match status" value="1"/>
</dbReference>
<keyword evidence="4" id="KW-0676">Redox-active center</keyword>
<dbReference type="Proteomes" id="UP000824161">
    <property type="component" value="Unassembled WGS sequence"/>
</dbReference>
<dbReference type="AlphaFoldDB" id="A0A9D1KTS4"/>